<dbReference type="InterPro" id="IPR004550">
    <property type="entry name" value="AsnASE_II"/>
</dbReference>
<evidence type="ECO:0000313" key="11">
    <source>
        <dbReference type="EMBL" id="PCS01401.1"/>
    </source>
</evidence>
<dbReference type="PIRSF" id="PIRSF001220">
    <property type="entry name" value="L-ASNase_gatD"/>
    <property type="match status" value="1"/>
</dbReference>
<dbReference type="Pfam" id="PF00710">
    <property type="entry name" value="Asparaginase"/>
    <property type="match status" value="1"/>
</dbReference>
<keyword evidence="12" id="KW-1185">Reference proteome</keyword>
<dbReference type="GO" id="GO:0004067">
    <property type="term" value="F:asparaginase activity"/>
    <property type="evidence" value="ECO:0007669"/>
    <property type="project" value="UniProtKB-UniRule"/>
</dbReference>
<feature type="domain" description="L-asparaginase N-terminal" evidence="9">
    <location>
        <begin position="34"/>
        <end position="219"/>
    </location>
</feature>
<dbReference type="SMART" id="SM00870">
    <property type="entry name" value="Asparaginase"/>
    <property type="match status" value="1"/>
</dbReference>
<dbReference type="Gene3D" id="3.40.50.1170">
    <property type="entry name" value="L-asparaginase, N-terminal domain"/>
    <property type="match status" value="1"/>
</dbReference>
<comment type="catalytic activity">
    <reaction evidence="4">
        <text>L-asparagine + H2O = L-aspartate + NH4(+)</text>
        <dbReference type="Rhea" id="RHEA:21016"/>
        <dbReference type="ChEBI" id="CHEBI:15377"/>
        <dbReference type="ChEBI" id="CHEBI:28938"/>
        <dbReference type="ChEBI" id="CHEBI:29991"/>
        <dbReference type="ChEBI" id="CHEBI:58048"/>
        <dbReference type="EC" id="3.5.1.1"/>
    </reaction>
</comment>
<dbReference type="AlphaFoldDB" id="A0A2A5RPP0"/>
<dbReference type="InterPro" id="IPR006034">
    <property type="entry name" value="Asparaginase/glutaminase-like"/>
</dbReference>
<reference evidence="11 12" key="1">
    <citation type="submission" date="2014-12" db="EMBL/GenBank/DDBJ databases">
        <title>Draft genome sequences of 10 type strains of Lactococcus.</title>
        <authorList>
            <person name="Sun Z."/>
            <person name="Zhong Z."/>
            <person name="Liu W."/>
            <person name="Zhang W."/>
            <person name="Zhang H."/>
        </authorList>
    </citation>
    <scope>NUCLEOTIDE SEQUENCE [LARGE SCALE GENOMIC DNA]</scope>
    <source>
        <strain evidence="11 12">JCM 16395</strain>
    </source>
</reference>
<evidence type="ECO:0000256" key="1">
    <source>
        <dbReference type="ARBA" id="ARBA00010518"/>
    </source>
</evidence>
<evidence type="ECO:0000313" key="12">
    <source>
        <dbReference type="Proteomes" id="UP000218181"/>
    </source>
</evidence>
<dbReference type="InterPro" id="IPR027475">
    <property type="entry name" value="Asparaginase/glutaminase_AS2"/>
</dbReference>
<dbReference type="SFLD" id="SFLDS00057">
    <property type="entry name" value="Glutaminase/Asparaginase"/>
    <property type="match status" value="1"/>
</dbReference>
<dbReference type="InterPro" id="IPR027474">
    <property type="entry name" value="L-asparaginase_N"/>
</dbReference>
<dbReference type="InterPro" id="IPR036152">
    <property type="entry name" value="Asp/glu_Ase-like_sf"/>
</dbReference>
<dbReference type="Proteomes" id="UP000218181">
    <property type="component" value="Unassembled WGS sequence"/>
</dbReference>
<feature type="domain" description="Asparaginase/glutaminase C-terminal" evidence="10">
    <location>
        <begin position="234"/>
        <end position="339"/>
    </location>
</feature>
<evidence type="ECO:0000256" key="5">
    <source>
        <dbReference type="PIRSR" id="PIRSR001220-1"/>
    </source>
</evidence>
<comment type="caution">
    <text evidence="11">The sequence shown here is derived from an EMBL/GenBank/DDBJ whole genome shotgun (WGS) entry which is preliminary data.</text>
</comment>
<dbReference type="CDD" id="cd08964">
    <property type="entry name" value="L-asparaginase_II"/>
    <property type="match status" value="1"/>
</dbReference>
<dbReference type="EC" id="3.5.1.1" evidence="2"/>
<dbReference type="PROSITE" id="PS51732">
    <property type="entry name" value="ASN_GLN_ASE_3"/>
    <property type="match status" value="1"/>
</dbReference>
<dbReference type="Gene3D" id="3.40.50.40">
    <property type="match status" value="1"/>
</dbReference>
<feature type="binding site" evidence="6">
    <location>
        <begin position="116"/>
        <end position="117"/>
    </location>
    <ligand>
        <name>substrate</name>
    </ligand>
</feature>
<proteinExistence type="inferred from homology"/>
<dbReference type="InterPro" id="IPR020827">
    <property type="entry name" value="Asparaginase/glutaminase_AS1"/>
</dbReference>
<dbReference type="InterPro" id="IPR027473">
    <property type="entry name" value="L-asparaginase_C"/>
</dbReference>
<organism evidence="11 12">
    <name type="scientific">Lactococcus fujiensis JCM 16395</name>
    <dbReference type="NCBI Taxonomy" id="1291764"/>
    <lineage>
        <taxon>Bacteria</taxon>
        <taxon>Bacillati</taxon>
        <taxon>Bacillota</taxon>
        <taxon>Bacilli</taxon>
        <taxon>Lactobacillales</taxon>
        <taxon>Streptococcaceae</taxon>
        <taxon>Lactococcus</taxon>
    </lineage>
</organism>
<keyword evidence="3" id="KW-0378">Hydrolase</keyword>
<dbReference type="Pfam" id="PF17763">
    <property type="entry name" value="Asparaginase_C"/>
    <property type="match status" value="1"/>
</dbReference>
<protein>
    <recommendedName>
        <fullName evidence="2">asparaginase</fullName>
        <ecNumber evidence="2">3.5.1.1</ecNumber>
    </recommendedName>
</protein>
<evidence type="ECO:0000256" key="2">
    <source>
        <dbReference type="ARBA" id="ARBA00012920"/>
    </source>
</evidence>
<dbReference type="PROSITE" id="PS00917">
    <property type="entry name" value="ASN_GLN_ASE_2"/>
    <property type="match status" value="1"/>
</dbReference>
<dbReference type="GO" id="GO:0006528">
    <property type="term" value="P:asparagine metabolic process"/>
    <property type="evidence" value="ECO:0007669"/>
    <property type="project" value="InterPro"/>
</dbReference>
<evidence type="ECO:0000256" key="4">
    <source>
        <dbReference type="ARBA" id="ARBA00049366"/>
    </source>
</evidence>
<dbReference type="FunFam" id="3.40.50.1170:FF:000001">
    <property type="entry name" value="L-asparaginase 2"/>
    <property type="match status" value="1"/>
</dbReference>
<evidence type="ECO:0000259" key="10">
    <source>
        <dbReference type="Pfam" id="PF17763"/>
    </source>
</evidence>
<name>A0A2A5RPP0_9LACT</name>
<feature type="active site" evidence="8">
    <location>
        <position position="116"/>
    </location>
</feature>
<dbReference type="PROSITE" id="PS00144">
    <property type="entry name" value="ASN_GLN_ASE_1"/>
    <property type="match status" value="1"/>
</dbReference>
<feature type="binding site" evidence="6">
    <location>
        <position position="84"/>
    </location>
    <ligand>
        <name>substrate</name>
    </ligand>
</feature>
<dbReference type="PANTHER" id="PTHR11707">
    <property type="entry name" value="L-ASPARAGINASE"/>
    <property type="match status" value="1"/>
</dbReference>
<dbReference type="PRINTS" id="PR00139">
    <property type="entry name" value="ASNGLNASE"/>
</dbReference>
<accession>A0A2A5RPP0</accession>
<dbReference type="PIRSF" id="PIRSF500176">
    <property type="entry name" value="L_ASNase"/>
    <property type="match status" value="1"/>
</dbReference>
<sequence>MFAISEKKFDIIRNSAINFTSQLKITKNEEDMKKILVLHTGGTISMAEDENGHVTPNEQNPLNALILPSNRVEIISEDIFNLPSPHITLEHMLVLKNRITAAFASDFDGVVITHGTDTLEETAFFLDSTIQRGKPIVITGAMRSSNELGTDGIYNLRTAIRVAADNDSHHRGVLVVMNDEIHSARFVTKTHTTNLSTFQTPTHGPLGLLTKNKIFYFHRDSENQHMDIQSVSGNVPIVKCYAGMNGEIFDLLDTKKLDGLVLEALGAGNMPPAAAHSVEKILAEKIPVVLVSRCFNGIAEPVYDYEGGGSQLHSAGVMFAPEVNSQKARIKMIIGLNAKVENLVEFMEN</sequence>
<comment type="similarity">
    <text evidence="1">Belongs to the asparaginase 1 family.</text>
</comment>
<evidence type="ECO:0000256" key="8">
    <source>
        <dbReference type="PROSITE-ProRule" id="PRU10100"/>
    </source>
</evidence>
<evidence type="ECO:0000259" key="9">
    <source>
        <dbReference type="Pfam" id="PF00710"/>
    </source>
</evidence>
<evidence type="ECO:0000256" key="3">
    <source>
        <dbReference type="ARBA" id="ARBA00022801"/>
    </source>
</evidence>
<gene>
    <name evidence="11" type="ORF">RT41_GL000165</name>
</gene>
<evidence type="ECO:0000256" key="7">
    <source>
        <dbReference type="PROSITE-ProRule" id="PRU10099"/>
    </source>
</evidence>
<dbReference type="PANTHER" id="PTHR11707:SF28">
    <property type="entry name" value="60 KDA LYSOPHOSPHOLIPASE"/>
    <property type="match status" value="1"/>
</dbReference>
<dbReference type="STRING" id="1291764.GCA_001311235_00353"/>
<feature type="active site" evidence="7">
    <location>
        <position position="43"/>
    </location>
</feature>
<dbReference type="FunFam" id="3.40.50.40:FF:000003">
    <property type="entry name" value="L-asparaginase 2"/>
    <property type="match status" value="1"/>
</dbReference>
<dbReference type="SUPFAM" id="SSF53774">
    <property type="entry name" value="Glutaminase/Asparaginase"/>
    <property type="match status" value="1"/>
</dbReference>
<dbReference type="InterPro" id="IPR040919">
    <property type="entry name" value="Asparaginase_C"/>
</dbReference>
<dbReference type="EMBL" id="JXJU01000001">
    <property type="protein sequence ID" value="PCS01401.1"/>
    <property type="molecule type" value="Genomic_DNA"/>
</dbReference>
<dbReference type="InterPro" id="IPR037152">
    <property type="entry name" value="L-asparaginase_N_sf"/>
</dbReference>
<evidence type="ECO:0000256" key="6">
    <source>
        <dbReference type="PIRSR" id="PIRSR001220-2"/>
    </source>
</evidence>
<feature type="active site" description="O-isoaspartyl threonine intermediate" evidence="5">
    <location>
        <position position="43"/>
    </location>
</feature>